<dbReference type="InterPro" id="IPR043325">
    <property type="entry name" value="LTSS"/>
</dbReference>
<evidence type="ECO:0000256" key="2">
    <source>
        <dbReference type="ARBA" id="ARBA00022729"/>
    </source>
</evidence>
<proteinExistence type="inferred from homology"/>
<protein>
    <recommendedName>
        <fullName evidence="7">Bifunctional inhibitor/plant lipid transfer protein/seed storage helical domain-containing protein</fullName>
    </recommendedName>
</protein>
<evidence type="ECO:0000256" key="1">
    <source>
        <dbReference type="ARBA" id="ARBA00009748"/>
    </source>
</evidence>
<keyword evidence="9" id="KW-1185">Reference proteome</keyword>
<keyword evidence="3" id="KW-1015">Disulfide bond</keyword>
<dbReference type="InterPro" id="IPR016140">
    <property type="entry name" value="Bifunc_inhib/LTP/seed_store"/>
</dbReference>
<dbReference type="Pfam" id="PF14368">
    <property type="entry name" value="LTP_2"/>
    <property type="match status" value="1"/>
</dbReference>
<evidence type="ECO:0000313" key="8">
    <source>
        <dbReference type="EMBL" id="KAH9289090.1"/>
    </source>
</evidence>
<keyword evidence="4" id="KW-0325">Glycoprotein</keyword>
<dbReference type="GO" id="GO:0008289">
    <property type="term" value="F:lipid binding"/>
    <property type="evidence" value="ECO:0007669"/>
    <property type="project" value="InterPro"/>
</dbReference>
<organism evidence="8 9">
    <name type="scientific">Taxus chinensis</name>
    <name type="common">Chinese yew</name>
    <name type="synonym">Taxus wallichiana var. chinensis</name>
    <dbReference type="NCBI Taxonomy" id="29808"/>
    <lineage>
        <taxon>Eukaryota</taxon>
        <taxon>Viridiplantae</taxon>
        <taxon>Streptophyta</taxon>
        <taxon>Embryophyta</taxon>
        <taxon>Tracheophyta</taxon>
        <taxon>Spermatophyta</taxon>
        <taxon>Pinopsida</taxon>
        <taxon>Pinidae</taxon>
        <taxon>Conifers II</taxon>
        <taxon>Cupressales</taxon>
        <taxon>Taxaceae</taxon>
        <taxon>Taxus</taxon>
    </lineage>
</organism>
<dbReference type="InterPro" id="IPR000528">
    <property type="entry name" value="Plant_nsLTP"/>
</dbReference>
<dbReference type="EMBL" id="JAHRHJ020003813">
    <property type="protein sequence ID" value="KAH9289090.1"/>
    <property type="molecule type" value="Genomic_DNA"/>
</dbReference>
<dbReference type="OMA" id="PTINGCQ"/>
<evidence type="ECO:0000256" key="5">
    <source>
        <dbReference type="SAM" id="MobiDB-lite"/>
    </source>
</evidence>
<dbReference type="Gene3D" id="1.10.110.10">
    <property type="entry name" value="Plant lipid-transfer and hydrophobic proteins"/>
    <property type="match status" value="1"/>
</dbReference>
<dbReference type="GO" id="GO:0006869">
    <property type="term" value="P:lipid transport"/>
    <property type="evidence" value="ECO:0007669"/>
    <property type="project" value="InterPro"/>
</dbReference>
<reference evidence="8 9" key="1">
    <citation type="journal article" date="2021" name="Nat. Plants">
        <title>The Taxus genome provides insights into paclitaxel biosynthesis.</title>
        <authorList>
            <person name="Xiong X."/>
            <person name="Gou J."/>
            <person name="Liao Q."/>
            <person name="Li Y."/>
            <person name="Zhou Q."/>
            <person name="Bi G."/>
            <person name="Li C."/>
            <person name="Du R."/>
            <person name="Wang X."/>
            <person name="Sun T."/>
            <person name="Guo L."/>
            <person name="Liang H."/>
            <person name="Lu P."/>
            <person name="Wu Y."/>
            <person name="Zhang Z."/>
            <person name="Ro D.K."/>
            <person name="Shang Y."/>
            <person name="Huang S."/>
            <person name="Yan J."/>
        </authorList>
    </citation>
    <scope>NUCLEOTIDE SEQUENCE [LARGE SCALE GENOMIC DNA]</scope>
    <source>
        <strain evidence="8">Ta-2019</strain>
    </source>
</reference>
<evidence type="ECO:0000256" key="4">
    <source>
        <dbReference type="ARBA" id="ARBA00023180"/>
    </source>
</evidence>
<accession>A0AA38F4V4</accession>
<name>A0AA38F4V4_TAXCH</name>
<dbReference type="AlphaFoldDB" id="A0AA38F4V4"/>
<dbReference type="PANTHER" id="PTHR33044">
    <property type="entry name" value="BIFUNCTIONAL INHIBITOR/LIPID-TRANSFER PROTEIN/SEED STORAGE 2S ALBUMIN SUPERFAMILY PROTEIN-RELATED"/>
    <property type="match status" value="1"/>
</dbReference>
<dbReference type="InterPro" id="IPR036312">
    <property type="entry name" value="Bifun_inhib/LTP/seed_sf"/>
</dbReference>
<keyword evidence="2 6" id="KW-0732">Signal</keyword>
<evidence type="ECO:0000256" key="3">
    <source>
        <dbReference type="ARBA" id="ARBA00023157"/>
    </source>
</evidence>
<dbReference type="SMART" id="SM00499">
    <property type="entry name" value="AAI"/>
    <property type="match status" value="1"/>
</dbReference>
<dbReference type="CDD" id="cd00010">
    <property type="entry name" value="AAI_LTSS"/>
    <property type="match status" value="1"/>
</dbReference>
<feature type="signal peptide" evidence="6">
    <location>
        <begin position="1"/>
        <end position="27"/>
    </location>
</feature>
<dbReference type="SUPFAM" id="SSF47699">
    <property type="entry name" value="Bifunctional inhibitor/lipid-transfer protein/seed storage 2S albumin"/>
    <property type="match status" value="1"/>
</dbReference>
<evidence type="ECO:0000256" key="6">
    <source>
        <dbReference type="SAM" id="SignalP"/>
    </source>
</evidence>
<comment type="caution">
    <text evidence="8">The sequence shown here is derived from an EMBL/GenBank/DDBJ whole genome shotgun (WGS) entry which is preliminary data.</text>
</comment>
<feature type="domain" description="Bifunctional inhibitor/plant lipid transfer protein/seed storage helical" evidence="7">
    <location>
        <begin position="31"/>
        <end position="107"/>
    </location>
</feature>
<sequence>MAVMLEGKSVMALMAILVMIGACVVEAQTDCLTLITSLSPCLGYVTGSGNSPPSTTCCTAFASVVTSNVTCVCEVLNNNSAIPNFNQTTAMRLPNACNVVIPTINGCQQTVAEVPAGGPSTSSVPPPIEGGTPNSGPLFSPSVVTIVSMVGVIMMKTLG</sequence>
<feature type="region of interest" description="Disordered" evidence="5">
    <location>
        <begin position="116"/>
        <end position="135"/>
    </location>
</feature>
<gene>
    <name evidence="8" type="ORF">KI387_033207</name>
</gene>
<dbReference type="PRINTS" id="PR00382">
    <property type="entry name" value="LIPIDTRNSFER"/>
</dbReference>
<dbReference type="Proteomes" id="UP000824469">
    <property type="component" value="Unassembled WGS sequence"/>
</dbReference>
<evidence type="ECO:0000313" key="9">
    <source>
        <dbReference type="Proteomes" id="UP000824469"/>
    </source>
</evidence>
<feature type="chain" id="PRO_5041365250" description="Bifunctional inhibitor/plant lipid transfer protein/seed storage helical domain-containing protein" evidence="6">
    <location>
        <begin position="28"/>
        <end position="159"/>
    </location>
</feature>
<comment type="similarity">
    <text evidence="1">Belongs to the plant LTP family.</text>
</comment>
<evidence type="ECO:0000259" key="7">
    <source>
        <dbReference type="SMART" id="SM00499"/>
    </source>
</evidence>